<reference evidence="1 2" key="2">
    <citation type="journal article" date="2022" name="Mol. Ecol. Resour.">
        <title>The genomes of chicory, endive, great burdock and yacon provide insights into Asteraceae paleo-polyploidization history and plant inulin production.</title>
        <authorList>
            <person name="Fan W."/>
            <person name="Wang S."/>
            <person name="Wang H."/>
            <person name="Wang A."/>
            <person name="Jiang F."/>
            <person name="Liu H."/>
            <person name="Zhao H."/>
            <person name="Xu D."/>
            <person name="Zhang Y."/>
        </authorList>
    </citation>
    <scope>NUCLEOTIDE SEQUENCE [LARGE SCALE GENOMIC DNA]</scope>
    <source>
        <strain evidence="2">cv. Punajuju</strain>
        <tissue evidence="1">Leaves</tissue>
    </source>
</reference>
<gene>
    <name evidence="1" type="ORF">L2E82_14808</name>
</gene>
<protein>
    <submittedName>
        <fullName evidence="1">Uncharacterized protein</fullName>
    </submittedName>
</protein>
<keyword evidence="2" id="KW-1185">Reference proteome</keyword>
<comment type="caution">
    <text evidence="1">The sequence shown here is derived from an EMBL/GenBank/DDBJ whole genome shotgun (WGS) entry which is preliminary data.</text>
</comment>
<name>A0ACB9F111_CICIN</name>
<reference evidence="2" key="1">
    <citation type="journal article" date="2022" name="Mol. Ecol. Resour.">
        <title>The genomes of chicory, endive, great burdock and yacon provide insights into Asteraceae palaeo-polyploidization history and plant inulin production.</title>
        <authorList>
            <person name="Fan W."/>
            <person name="Wang S."/>
            <person name="Wang H."/>
            <person name="Wang A."/>
            <person name="Jiang F."/>
            <person name="Liu H."/>
            <person name="Zhao H."/>
            <person name="Xu D."/>
            <person name="Zhang Y."/>
        </authorList>
    </citation>
    <scope>NUCLEOTIDE SEQUENCE [LARGE SCALE GENOMIC DNA]</scope>
    <source>
        <strain evidence="2">cv. Punajuju</strain>
    </source>
</reference>
<evidence type="ECO:0000313" key="2">
    <source>
        <dbReference type="Proteomes" id="UP001055811"/>
    </source>
</evidence>
<proteinExistence type="predicted"/>
<dbReference type="Proteomes" id="UP001055811">
    <property type="component" value="Linkage Group LG03"/>
</dbReference>
<evidence type="ECO:0000313" key="1">
    <source>
        <dbReference type="EMBL" id="KAI3764792.1"/>
    </source>
</evidence>
<sequence length="279" mass="29366">MDVRSFKRGRQDGGRNGAPKRPREETESFTPGSKSKPCMKFFSTSGCQFGEGCHFLHYVPGGYNAAYQGGRKPPMMPPPPFTDSPAPPVKTKLCNKINTPEGCTFGDKCRFAHSEAEIGSRSYENHRAPPGPMSYGGGYCPTPAGLGGNFGESATAKISIDASLVGAVIGKGGVNSKHICGLTGVKLTISDHDSDQNQKTVELQGSFDQIKHASAMVRDVLLNLGGGGGGGPPVRKGSGGGGRGGNNFKTKMCENFAKGECSFGERCHFAHGAMELRTT</sequence>
<dbReference type="EMBL" id="CM042011">
    <property type="protein sequence ID" value="KAI3764792.1"/>
    <property type="molecule type" value="Genomic_DNA"/>
</dbReference>
<accession>A0ACB9F111</accession>
<organism evidence="1 2">
    <name type="scientific">Cichorium intybus</name>
    <name type="common">Chicory</name>
    <dbReference type="NCBI Taxonomy" id="13427"/>
    <lineage>
        <taxon>Eukaryota</taxon>
        <taxon>Viridiplantae</taxon>
        <taxon>Streptophyta</taxon>
        <taxon>Embryophyta</taxon>
        <taxon>Tracheophyta</taxon>
        <taxon>Spermatophyta</taxon>
        <taxon>Magnoliopsida</taxon>
        <taxon>eudicotyledons</taxon>
        <taxon>Gunneridae</taxon>
        <taxon>Pentapetalae</taxon>
        <taxon>asterids</taxon>
        <taxon>campanulids</taxon>
        <taxon>Asterales</taxon>
        <taxon>Asteraceae</taxon>
        <taxon>Cichorioideae</taxon>
        <taxon>Cichorieae</taxon>
        <taxon>Cichoriinae</taxon>
        <taxon>Cichorium</taxon>
    </lineage>
</organism>